<reference evidence="4" key="1">
    <citation type="submission" date="2011-08" db="EMBL/GenBank/DDBJ databases">
        <authorList>
            <person name="Rombauts S."/>
        </authorList>
    </citation>
    <scope>NUCLEOTIDE SEQUENCE</scope>
    <source>
        <strain evidence="4">London</strain>
    </source>
</reference>
<evidence type="ECO:0000313" key="4">
    <source>
        <dbReference type="Proteomes" id="UP000015104"/>
    </source>
</evidence>
<comment type="cofactor">
    <cofactor evidence="2">
        <name>Ca(2+)</name>
        <dbReference type="ChEBI" id="CHEBI:29108"/>
    </cofactor>
</comment>
<dbReference type="PANTHER" id="PTHR23248:SF9">
    <property type="entry name" value="PHOSPHOLIPID SCRAMBLASE"/>
    <property type="match status" value="1"/>
</dbReference>
<keyword evidence="2" id="KW-0449">Lipoprotein</keyword>
<dbReference type="Proteomes" id="UP000015104">
    <property type="component" value="Unassembled WGS sequence"/>
</dbReference>
<dbReference type="GO" id="GO:0005886">
    <property type="term" value="C:plasma membrane"/>
    <property type="evidence" value="ECO:0007669"/>
    <property type="project" value="TreeGrafter"/>
</dbReference>
<dbReference type="Pfam" id="PF03803">
    <property type="entry name" value="Scramblase"/>
    <property type="match status" value="1"/>
</dbReference>
<keyword evidence="2" id="KW-1133">Transmembrane helix</keyword>
<organism evidence="3 4">
    <name type="scientific">Tetranychus urticae</name>
    <name type="common">Two-spotted spider mite</name>
    <dbReference type="NCBI Taxonomy" id="32264"/>
    <lineage>
        <taxon>Eukaryota</taxon>
        <taxon>Metazoa</taxon>
        <taxon>Ecdysozoa</taxon>
        <taxon>Arthropoda</taxon>
        <taxon>Chelicerata</taxon>
        <taxon>Arachnida</taxon>
        <taxon>Acari</taxon>
        <taxon>Acariformes</taxon>
        <taxon>Trombidiformes</taxon>
        <taxon>Prostigmata</taxon>
        <taxon>Eleutherengona</taxon>
        <taxon>Raphignathae</taxon>
        <taxon>Tetranychoidea</taxon>
        <taxon>Tetranychidae</taxon>
        <taxon>Tetranychus</taxon>
    </lineage>
</organism>
<evidence type="ECO:0000313" key="3">
    <source>
        <dbReference type="EnsemblMetazoa" id="tetur07g05800.1"/>
    </source>
</evidence>
<dbReference type="InterPro" id="IPR025659">
    <property type="entry name" value="Tubby-like_C"/>
</dbReference>
<keyword evidence="4" id="KW-1185">Reference proteome</keyword>
<keyword evidence="2" id="KW-0812">Transmembrane</keyword>
<comment type="similarity">
    <text evidence="1 2">Belongs to the phospholipid scramblase family.</text>
</comment>
<dbReference type="eggNOG" id="KOG0621">
    <property type="taxonomic scope" value="Eukaryota"/>
</dbReference>
<dbReference type="EnsemblMetazoa" id="tetur07g05800.1">
    <property type="protein sequence ID" value="tetur07g05800.1"/>
    <property type="gene ID" value="tetur07g05800"/>
</dbReference>
<sequence length="270" mass="30977">MCFIRNQVHTWCSHFILGFTMERNYYRPRYLNCNLMPTPLIPNCPPGLEYLTQIDQLLIQQKVELLEAFIGFETKNKYHIKNSMGQKIFNAIEGNMLISACCGPVRPFNMKITDSEEQEVLNIYRLLKCQGCCFPCCLQSMQVTASGVICGHIEQTWSLFEPKFKVCDSSGETVLRIEGPFCTFSFCGDVVFKVLSRDGDTQIGCITKQWSGLAREVFTDADHFGISFPMDLDVNIKAVLLGACFLIVSIFFPIQYYFKKKIYFLYAFFS</sequence>
<evidence type="ECO:0000256" key="1">
    <source>
        <dbReference type="ARBA" id="ARBA00005350"/>
    </source>
</evidence>
<dbReference type="HOGENOM" id="CLU_053024_2_2_1"/>
<feature type="transmembrane region" description="Helical" evidence="2">
    <location>
        <begin position="238"/>
        <end position="258"/>
    </location>
</feature>
<reference evidence="3" key="2">
    <citation type="submission" date="2015-06" db="UniProtKB">
        <authorList>
            <consortium name="EnsemblMetazoa"/>
        </authorList>
    </citation>
    <scope>IDENTIFICATION</scope>
</reference>
<keyword evidence="2" id="KW-0564">Palmitate</keyword>
<name>T1K9Q6_TETUR</name>
<dbReference type="EMBL" id="CAEY01001892">
    <property type="status" value="NOT_ANNOTATED_CDS"/>
    <property type="molecule type" value="Genomic_DNA"/>
</dbReference>
<accession>T1K9Q6</accession>
<dbReference type="SUPFAM" id="SSF54518">
    <property type="entry name" value="Tubby C-terminal domain-like"/>
    <property type="match status" value="1"/>
</dbReference>
<comment type="function">
    <text evidence="2">May mediate accelerated ATP-independent bidirectional transbilayer migration of phospholipids upon binding calcium ions that results in a loss of phospholipid asymmetry in the plasma membrane.</text>
</comment>
<dbReference type="GO" id="GO:0017128">
    <property type="term" value="F:phospholipid scramblase activity"/>
    <property type="evidence" value="ECO:0007669"/>
    <property type="project" value="InterPro"/>
</dbReference>
<dbReference type="PANTHER" id="PTHR23248">
    <property type="entry name" value="PHOSPHOLIPID SCRAMBLASE-RELATED"/>
    <property type="match status" value="1"/>
</dbReference>
<dbReference type="InterPro" id="IPR005552">
    <property type="entry name" value="Scramblase"/>
</dbReference>
<dbReference type="AlphaFoldDB" id="T1K9Q6"/>
<protein>
    <recommendedName>
        <fullName evidence="2">Phospholipid scramblase</fullName>
    </recommendedName>
</protein>
<evidence type="ECO:0000256" key="2">
    <source>
        <dbReference type="RuleBase" id="RU363116"/>
    </source>
</evidence>
<proteinExistence type="inferred from homology"/>
<keyword evidence="2" id="KW-0472">Membrane</keyword>
<keyword evidence="2" id="KW-0106">Calcium</keyword>